<keyword evidence="11" id="KW-1185">Reference proteome</keyword>
<evidence type="ECO:0000256" key="3">
    <source>
        <dbReference type="ARBA" id="ARBA00022723"/>
    </source>
</evidence>
<keyword evidence="2" id="KW-0963">Cytoplasm</keyword>
<comment type="subcellular location">
    <subcellularLocation>
        <location evidence="1">Cytoplasm</location>
    </subcellularLocation>
</comment>
<organism evidence="11 12">
    <name type="scientific">Thamnophis sirtalis</name>
    <dbReference type="NCBI Taxonomy" id="35019"/>
    <lineage>
        <taxon>Eukaryota</taxon>
        <taxon>Metazoa</taxon>
        <taxon>Chordata</taxon>
        <taxon>Craniata</taxon>
        <taxon>Vertebrata</taxon>
        <taxon>Euteleostomi</taxon>
        <taxon>Lepidosauria</taxon>
        <taxon>Squamata</taxon>
        <taxon>Bifurcata</taxon>
        <taxon>Unidentata</taxon>
        <taxon>Episquamata</taxon>
        <taxon>Toxicofera</taxon>
        <taxon>Serpentes</taxon>
        <taxon>Colubroidea</taxon>
        <taxon>Colubridae</taxon>
        <taxon>Natricinae</taxon>
        <taxon>Thamnophis</taxon>
    </lineage>
</organism>
<dbReference type="InterPro" id="IPR008705">
    <property type="entry name" value="Nanos/Xcar2"/>
</dbReference>
<dbReference type="GO" id="GO:0006417">
    <property type="term" value="P:regulation of translation"/>
    <property type="evidence" value="ECO:0007669"/>
    <property type="project" value="UniProtKB-UniRule"/>
</dbReference>
<evidence type="ECO:0000256" key="7">
    <source>
        <dbReference type="ARBA" id="ARBA00022884"/>
    </source>
</evidence>
<dbReference type="GO" id="GO:0005737">
    <property type="term" value="C:cytoplasm"/>
    <property type="evidence" value="ECO:0007669"/>
    <property type="project" value="UniProtKB-SubCell"/>
</dbReference>
<proteinExistence type="inferred from homology"/>
<gene>
    <name evidence="12" type="primary">LOC106544039</name>
</gene>
<keyword evidence="4 8" id="KW-0863">Zinc-finger</keyword>
<dbReference type="GeneID" id="106544039"/>
<dbReference type="Proteomes" id="UP000504617">
    <property type="component" value="Unplaced"/>
</dbReference>
<evidence type="ECO:0000313" key="11">
    <source>
        <dbReference type="Proteomes" id="UP000504617"/>
    </source>
</evidence>
<keyword evidence="5" id="KW-0862">Zinc</keyword>
<dbReference type="PROSITE" id="PS51522">
    <property type="entry name" value="ZF_NANOS"/>
    <property type="match status" value="1"/>
</dbReference>
<protein>
    <submittedName>
        <fullName evidence="12">Nanos homolog 3-like</fullName>
    </submittedName>
</protein>
<keyword evidence="3" id="KW-0479">Metal-binding</keyword>
<dbReference type="Pfam" id="PF05741">
    <property type="entry name" value="zf-nanos"/>
    <property type="match status" value="1"/>
</dbReference>
<keyword evidence="7 8" id="KW-0694">RNA-binding</keyword>
<evidence type="ECO:0000313" key="12">
    <source>
        <dbReference type="RefSeq" id="XP_013915653.1"/>
    </source>
</evidence>
<feature type="domain" description="Nanos-type" evidence="10">
    <location>
        <begin position="75"/>
        <end position="129"/>
    </location>
</feature>
<evidence type="ECO:0000256" key="8">
    <source>
        <dbReference type="PROSITE-ProRule" id="PRU00855"/>
    </source>
</evidence>
<evidence type="ECO:0000256" key="5">
    <source>
        <dbReference type="ARBA" id="ARBA00022833"/>
    </source>
</evidence>
<evidence type="ECO:0000256" key="6">
    <source>
        <dbReference type="ARBA" id="ARBA00022845"/>
    </source>
</evidence>
<dbReference type="GO" id="GO:0003723">
    <property type="term" value="F:RNA binding"/>
    <property type="evidence" value="ECO:0007669"/>
    <property type="project" value="UniProtKB-UniRule"/>
</dbReference>
<dbReference type="PANTHER" id="PTHR12887">
    <property type="entry name" value="NANOS PROTEIN"/>
    <property type="match status" value="1"/>
</dbReference>
<dbReference type="RefSeq" id="XP_013915653.1">
    <property type="nucleotide sequence ID" value="XM_014060178.1"/>
</dbReference>
<keyword evidence="6 8" id="KW-0810">Translation regulation</keyword>
<comment type="similarity">
    <text evidence="8">Belongs to the nanos family.</text>
</comment>
<feature type="region of interest" description="Disordered" evidence="9">
    <location>
        <begin position="21"/>
        <end position="47"/>
    </location>
</feature>
<sequence length="155" mass="17592">MSPAAFQLWRDYFQLAKLVEGMSRDGPSEGEEEEPAPQAPELQPEQQLLARRRLRRRQQQLDEPPSAARGWDEPGCSFCKQNGESRSIYTSHCLKDEAGLVQCPILRRYQCPQCGASGDLAHTRRFCPLTKQGYTSVYTSCTRNSAGKRKKKRSL</sequence>
<dbReference type="InterPro" id="IPR038129">
    <property type="entry name" value="Nanos_sf"/>
</dbReference>
<dbReference type="InterPro" id="IPR024161">
    <property type="entry name" value="Znf_nanos-typ"/>
</dbReference>
<dbReference type="KEGG" id="tsr:106544039"/>
<reference evidence="12" key="1">
    <citation type="submission" date="2025-08" db="UniProtKB">
        <authorList>
            <consortium name="RefSeq"/>
        </authorList>
    </citation>
    <scope>IDENTIFICATION</scope>
    <source>
        <tissue evidence="12">Skeletal muscle</tissue>
    </source>
</reference>
<evidence type="ECO:0000256" key="4">
    <source>
        <dbReference type="ARBA" id="ARBA00022771"/>
    </source>
</evidence>
<dbReference type="OrthoDB" id="5864971at2759"/>
<evidence type="ECO:0000256" key="9">
    <source>
        <dbReference type="SAM" id="MobiDB-lite"/>
    </source>
</evidence>
<dbReference type="AlphaFoldDB" id="A0A6I9XYH6"/>
<evidence type="ECO:0000256" key="1">
    <source>
        <dbReference type="ARBA" id="ARBA00004496"/>
    </source>
</evidence>
<name>A0A6I9XYH6_9SAUR</name>
<accession>A0A6I9XYH6</accession>
<evidence type="ECO:0000259" key="10">
    <source>
        <dbReference type="PROSITE" id="PS51522"/>
    </source>
</evidence>
<evidence type="ECO:0000256" key="2">
    <source>
        <dbReference type="ARBA" id="ARBA00022490"/>
    </source>
</evidence>
<dbReference type="Gene3D" id="4.10.60.30">
    <property type="entry name" value="Nanos, RNA-binding domain"/>
    <property type="match status" value="1"/>
</dbReference>
<dbReference type="GO" id="GO:0008270">
    <property type="term" value="F:zinc ion binding"/>
    <property type="evidence" value="ECO:0007669"/>
    <property type="project" value="UniProtKB-KW"/>
</dbReference>
<feature type="region of interest" description="Disordered" evidence="9">
    <location>
        <begin position="55"/>
        <end position="74"/>
    </location>
</feature>